<dbReference type="RefSeq" id="WP_344912748.1">
    <property type="nucleotide sequence ID" value="NZ_BAAAYO010000010.1"/>
</dbReference>
<evidence type="ECO:0000313" key="7">
    <source>
        <dbReference type="EMBL" id="MFB9751835.1"/>
    </source>
</evidence>
<accession>A0ABV5VUM4</accession>
<reference evidence="7 8" key="1">
    <citation type="submission" date="2024-09" db="EMBL/GenBank/DDBJ databases">
        <authorList>
            <person name="Sun Q."/>
            <person name="Mori K."/>
        </authorList>
    </citation>
    <scope>NUCLEOTIDE SEQUENCE [LARGE SCALE GENOMIC DNA]</scope>
    <source>
        <strain evidence="7 8">JCM 12520</strain>
    </source>
</reference>
<keyword evidence="2" id="KW-0805">Transcription regulation</keyword>
<keyword evidence="4" id="KW-0804">Transcription</keyword>
<dbReference type="NCBIfam" id="TIGR02937">
    <property type="entry name" value="sigma70-ECF"/>
    <property type="match status" value="1"/>
</dbReference>
<dbReference type="Pfam" id="PF08281">
    <property type="entry name" value="Sigma70_r4_2"/>
    <property type="match status" value="1"/>
</dbReference>
<comment type="caution">
    <text evidence="7">The sequence shown here is derived from an EMBL/GenBank/DDBJ whole genome shotgun (WGS) entry which is preliminary data.</text>
</comment>
<dbReference type="PANTHER" id="PTHR43133:SF46">
    <property type="entry name" value="RNA POLYMERASE SIGMA-70 FACTOR ECF SUBFAMILY"/>
    <property type="match status" value="1"/>
</dbReference>
<dbReference type="SUPFAM" id="SSF88946">
    <property type="entry name" value="Sigma2 domain of RNA polymerase sigma factors"/>
    <property type="match status" value="1"/>
</dbReference>
<dbReference type="InterPro" id="IPR039425">
    <property type="entry name" value="RNA_pol_sigma-70-like"/>
</dbReference>
<dbReference type="Gene3D" id="1.10.1740.10">
    <property type="match status" value="1"/>
</dbReference>
<dbReference type="PANTHER" id="PTHR43133">
    <property type="entry name" value="RNA POLYMERASE ECF-TYPE SIGMA FACTO"/>
    <property type="match status" value="1"/>
</dbReference>
<dbReference type="InterPro" id="IPR013324">
    <property type="entry name" value="RNA_pol_sigma_r3/r4-like"/>
</dbReference>
<comment type="similarity">
    <text evidence="1">Belongs to the sigma-70 factor family. ECF subfamily.</text>
</comment>
<dbReference type="Pfam" id="PF04542">
    <property type="entry name" value="Sigma70_r2"/>
    <property type="match status" value="1"/>
</dbReference>
<dbReference type="InterPro" id="IPR007627">
    <property type="entry name" value="RNA_pol_sigma70_r2"/>
</dbReference>
<gene>
    <name evidence="7" type="ORF">ACFFNY_09650</name>
</gene>
<evidence type="ECO:0000256" key="3">
    <source>
        <dbReference type="ARBA" id="ARBA00023082"/>
    </source>
</evidence>
<evidence type="ECO:0000259" key="6">
    <source>
        <dbReference type="Pfam" id="PF08281"/>
    </source>
</evidence>
<organism evidence="7 8">
    <name type="scientific">Paenibacillus hodogayensis</name>
    <dbReference type="NCBI Taxonomy" id="279208"/>
    <lineage>
        <taxon>Bacteria</taxon>
        <taxon>Bacillati</taxon>
        <taxon>Bacillota</taxon>
        <taxon>Bacilli</taxon>
        <taxon>Bacillales</taxon>
        <taxon>Paenibacillaceae</taxon>
        <taxon>Paenibacillus</taxon>
    </lineage>
</organism>
<dbReference type="InterPro" id="IPR013249">
    <property type="entry name" value="RNA_pol_sigma70_r4_t2"/>
</dbReference>
<evidence type="ECO:0000256" key="4">
    <source>
        <dbReference type="ARBA" id="ARBA00023163"/>
    </source>
</evidence>
<keyword evidence="3" id="KW-0731">Sigma factor</keyword>
<sequence>MNEDYLNHVTKIDHSIISDITKKYWNDVWNYAFLITKDYDQSSDIAQDVFVKAFKSINTYRGEGSVKTWLLVITRNTAYSYLKSAFFRKVTLFDVMHSNASAASAEKVFFDMNFINEVWAAVMDLPRHYREVIVLDAQYEMSIEEISKFLNLSKGTVKSRIHRARKILTKKIKEEDGYARN</sequence>
<dbReference type="InterPro" id="IPR013325">
    <property type="entry name" value="RNA_pol_sigma_r2"/>
</dbReference>
<protein>
    <submittedName>
        <fullName evidence="7">RNA polymerase sigma factor</fullName>
    </submittedName>
</protein>
<name>A0ABV5VUM4_9BACL</name>
<keyword evidence="8" id="KW-1185">Reference proteome</keyword>
<dbReference type="EMBL" id="JBHMAG010000007">
    <property type="protein sequence ID" value="MFB9751835.1"/>
    <property type="molecule type" value="Genomic_DNA"/>
</dbReference>
<dbReference type="CDD" id="cd06171">
    <property type="entry name" value="Sigma70_r4"/>
    <property type="match status" value="1"/>
</dbReference>
<evidence type="ECO:0000256" key="2">
    <source>
        <dbReference type="ARBA" id="ARBA00023015"/>
    </source>
</evidence>
<dbReference type="InterPro" id="IPR014284">
    <property type="entry name" value="RNA_pol_sigma-70_dom"/>
</dbReference>
<evidence type="ECO:0000313" key="8">
    <source>
        <dbReference type="Proteomes" id="UP001589619"/>
    </source>
</evidence>
<dbReference type="Gene3D" id="1.10.10.10">
    <property type="entry name" value="Winged helix-like DNA-binding domain superfamily/Winged helix DNA-binding domain"/>
    <property type="match status" value="1"/>
</dbReference>
<proteinExistence type="inferred from homology"/>
<dbReference type="Proteomes" id="UP001589619">
    <property type="component" value="Unassembled WGS sequence"/>
</dbReference>
<evidence type="ECO:0000259" key="5">
    <source>
        <dbReference type="Pfam" id="PF04542"/>
    </source>
</evidence>
<dbReference type="InterPro" id="IPR036388">
    <property type="entry name" value="WH-like_DNA-bd_sf"/>
</dbReference>
<dbReference type="SUPFAM" id="SSF88659">
    <property type="entry name" value="Sigma3 and sigma4 domains of RNA polymerase sigma factors"/>
    <property type="match status" value="1"/>
</dbReference>
<feature type="domain" description="RNA polymerase sigma-70 region 2" evidence="5">
    <location>
        <begin position="23"/>
        <end position="84"/>
    </location>
</feature>
<evidence type="ECO:0000256" key="1">
    <source>
        <dbReference type="ARBA" id="ARBA00010641"/>
    </source>
</evidence>
<feature type="domain" description="RNA polymerase sigma factor 70 region 4 type 2" evidence="6">
    <location>
        <begin position="116"/>
        <end position="167"/>
    </location>
</feature>